<dbReference type="GeneID" id="20656341"/>
<dbReference type="InterPro" id="IPR009057">
    <property type="entry name" value="Homeodomain-like_sf"/>
</dbReference>
<keyword evidence="4" id="KW-1185">Reference proteome</keyword>
<evidence type="ECO:0000313" key="4">
    <source>
        <dbReference type="Proteomes" id="UP000002640"/>
    </source>
</evidence>
<dbReference type="AlphaFoldDB" id="G4Z4P7"/>
<proteinExistence type="predicted"/>
<name>G4Z4P7_PHYSP</name>
<dbReference type="GO" id="GO:0003677">
    <property type="term" value="F:DNA binding"/>
    <property type="evidence" value="ECO:0007669"/>
    <property type="project" value="UniProtKB-KW"/>
</dbReference>
<feature type="non-terminal residue" evidence="3">
    <location>
        <position position="161"/>
    </location>
</feature>
<organism evidence="3 4">
    <name type="scientific">Phytophthora sojae (strain P6497)</name>
    <name type="common">Soybean stem and root rot agent</name>
    <name type="synonym">Phytophthora megasperma f. sp. glycines</name>
    <dbReference type="NCBI Taxonomy" id="1094619"/>
    <lineage>
        <taxon>Eukaryota</taxon>
        <taxon>Sar</taxon>
        <taxon>Stramenopiles</taxon>
        <taxon>Oomycota</taxon>
        <taxon>Peronosporomycetes</taxon>
        <taxon>Peronosporales</taxon>
        <taxon>Peronosporaceae</taxon>
        <taxon>Phytophthora</taxon>
    </lineage>
</organism>
<dbReference type="EMBL" id="JH159153">
    <property type="protein sequence ID" value="EGZ21584.1"/>
    <property type="molecule type" value="Genomic_DNA"/>
</dbReference>
<accession>G4Z4P7</accession>
<feature type="domain" description="HTH CENPB-type" evidence="2">
    <location>
        <begin position="90"/>
        <end position="161"/>
    </location>
</feature>
<dbReference type="Proteomes" id="UP000002640">
    <property type="component" value="Unassembled WGS sequence"/>
</dbReference>
<dbReference type="SMR" id="G4Z4P7"/>
<sequence>MRRGRRRIHGDGRRRRQYQRQAYTVEFKIQVIQYFEASGSMRATLDRFFDGMSEAKRANKAKLVYKWLGMRCALEERAQNGRLASQFRGRASGVGLTLPSEVEQRIVRWVNDFRREGLPISVLMLKLQALEIAQAAGIPPDHFAASWQWRRGFTRRHRLSF</sequence>
<dbReference type="OMA" id="LEWIVAL"/>
<dbReference type="RefSeq" id="XP_009524301.1">
    <property type="nucleotide sequence ID" value="XM_009526006.1"/>
</dbReference>
<dbReference type="Gene3D" id="1.10.10.60">
    <property type="entry name" value="Homeodomain-like"/>
    <property type="match status" value="1"/>
</dbReference>
<dbReference type="InParanoid" id="G4Z4P7"/>
<reference evidence="3 4" key="1">
    <citation type="journal article" date="2006" name="Science">
        <title>Phytophthora genome sequences uncover evolutionary origins and mechanisms of pathogenesis.</title>
        <authorList>
            <person name="Tyler B.M."/>
            <person name="Tripathy S."/>
            <person name="Zhang X."/>
            <person name="Dehal P."/>
            <person name="Jiang R.H."/>
            <person name="Aerts A."/>
            <person name="Arredondo F.D."/>
            <person name="Baxter L."/>
            <person name="Bensasson D."/>
            <person name="Beynon J.L."/>
            <person name="Chapman J."/>
            <person name="Damasceno C.M."/>
            <person name="Dorrance A.E."/>
            <person name="Dou D."/>
            <person name="Dickerman A.W."/>
            <person name="Dubchak I.L."/>
            <person name="Garbelotto M."/>
            <person name="Gijzen M."/>
            <person name="Gordon S.G."/>
            <person name="Govers F."/>
            <person name="Grunwald N.J."/>
            <person name="Huang W."/>
            <person name="Ivors K.L."/>
            <person name="Jones R.W."/>
            <person name="Kamoun S."/>
            <person name="Krampis K."/>
            <person name="Lamour K.H."/>
            <person name="Lee M.K."/>
            <person name="McDonald W.H."/>
            <person name="Medina M."/>
            <person name="Meijer H.J."/>
            <person name="Nordberg E.K."/>
            <person name="Maclean D.J."/>
            <person name="Ospina-Giraldo M.D."/>
            <person name="Morris P.F."/>
            <person name="Phuntumart V."/>
            <person name="Putnam N.H."/>
            <person name="Rash S."/>
            <person name="Rose J.K."/>
            <person name="Sakihama Y."/>
            <person name="Salamov A.A."/>
            <person name="Savidor A."/>
            <person name="Scheuring C.F."/>
            <person name="Smith B.M."/>
            <person name="Sobral B.W."/>
            <person name="Terry A."/>
            <person name="Torto-Alalibo T.A."/>
            <person name="Win J."/>
            <person name="Xu Z."/>
            <person name="Zhang H."/>
            <person name="Grigoriev I.V."/>
            <person name="Rokhsar D.S."/>
            <person name="Boore J.L."/>
        </authorList>
    </citation>
    <scope>NUCLEOTIDE SEQUENCE [LARGE SCALE GENOMIC DNA]</scope>
    <source>
        <strain evidence="3 4">P6497</strain>
    </source>
</reference>
<evidence type="ECO:0000259" key="2">
    <source>
        <dbReference type="PROSITE" id="PS51253"/>
    </source>
</evidence>
<protein>
    <recommendedName>
        <fullName evidence="2">HTH CENPB-type domain-containing protein</fullName>
    </recommendedName>
</protein>
<dbReference type="KEGG" id="psoj:PHYSODRAFT_488828"/>
<dbReference type="Pfam" id="PF03221">
    <property type="entry name" value="HTH_Tnp_Tc5"/>
    <property type="match status" value="1"/>
</dbReference>
<evidence type="ECO:0000313" key="3">
    <source>
        <dbReference type="EMBL" id="EGZ21584.1"/>
    </source>
</evidence>
<dbReference type="InterPro" id="IPR006600">
    <property type="entry name" value="HTH_CenpB_DNA-bd_dom"/>
</dbReference>
<evidence type="ECO:0000256" key="1">
    <source>
        <dbReference type="ARBA" id="ARBA00023125"/>
    </source>
</evidence>
<dbReference type="STRING" id="1094619.G4Z4P7"/>
<dbReference type="SUPFAM" id="SSF46689">
    <property type="entry name" value="Homeodomain-like"/>
    <property type="match status" value="1"/>
</dbReference>
<dbReference type="PROSITE" id="PS51253">
    <property type="entry name" value="HTH_CENPB"/>
    <property type="match status" value="1"/>
</dbReference>
<keyword evidence="1" id="KW-0238">DNA-binding</keyword>
<gene>
    <name evidence="3" type="ORF">PHYSODRAFT_488828</name>
</gene>